<evidence type="ECO:0000313" key="16">
    <source>
        <dbReference type="Proteomes" id="UP000257045"/>
    </source>
</evidence>
<dbReference type="GO" id="GO:0030313">
    <property type="term" value="C:cell envelope"/>
    <property type="evidence" value="ECO:0007669"/>
    <property type="project" value="UniProtKB-SubCell"/>
</dbReference>
<dbReference type="AlphaFoldDB" id="A0A3D8J1N4"/>
<evidence type="ECO:0000259" key="13">
    <source>
        <dbReference type="Pfam" id="PF01058"/>
    </source>
</evidence>
<keyword evidence="16" id="KW-1185">Reference proteome</keyword>
<evidence type="ECO:0000256" key="7">
    <source>
        <dbReference type="ARBA" id="ARBA00022723"/>
    </source>
</evidence>
<evidence type="ECO:0000259" key="14">
    <source>
        <dbReference type="Pfam" id="PF14720"/>
    </source>
</evidence>
<keyword evidence="9" id="KW-0560">Oxidoreductase</keyword>
<evidence type="ECO:0000256" key="3">
    <source>
        <dbReference type="ARBA" id="ARBA00004196"/>
    </source>
</evidence>
<comment type="caution">
    <text evidence="15">The sequence shown here is derived from an EMBL/GenBank/DDBJ whole genome shotgun (WGS) entry which is preliminary data.</text>
</comment>
<dbReference type="NCBIfam" id="TIGR00391">
    <property type="entry name" value="hydA"/>
    <property type="match status" value="1"/>
</dbReference>
<dbReference type="GO" id="GO:0008901">
    <property type="term" value="F:ferredoxin hydrogenase activity"/>
    <property type="evidence" value="ECO:0007669"/>
    <property type="project" value="InterPro"/>
</dbReference>
<dbReference type="PANTHER" id="PTHR30013:SF7">
    <property type="entry name" value="HYDROGENASE-2 SMALL CHAIN"/>
    <property type="match status" value="1"/>
</dbReference>
<keyword evidence="11" id="KW-0411">Iron-sulfur</keyword>
<dbReference type="SUPFAM" id="SSF56770">
    <property type="entry name" value="HydA/Nqo6-like"/>
    <property type="match status" value="1"/>
</dbReference>
<feature type="domain" description="NADH:ubiquinone oxidoreductase-like 20kDa subunit" evidence="13">
    <location>
        <begin position="68"/>
        <end position="212"/>
    </location>
</feature>
<feature type="domain" description="Cytochrome-c3 hydrogenase C-terminal" evidence="14">
    <location>
        <begin position="232"/>
        <end position="313"/>
    </location>
</feature>
<dbReference type="Proteomes" id="UP000257045">
    <property type="component" value="Unassembled WGS sequence"/>
</dbReference>
<organism evidence="15 16">
    <name type="scientific">Helicobacter brantae</name>
    <dbReference type="NCBI Taxonomy" id="375927"/>
    <lineage>
        <taxon>Bacteria</taxon>
        <taxon>Pseudomonadati</taxon>
        <taxon>Campylobacterota</taxon>
        <taxon>Epsilonproteobacteria</taxon>
        <taxon>Campylobacterales</taxon>
        <taxon>Helicobacteraceae</taxon>
        <taxon>Helicobacter</taxon>
    </lineage>
</organism>
<dbReference type="GO" id="GO:0051538">
    <property type="term" value="F:3 iron, 4 sulfur cluster binding"/>
    <property type="evidence" value="ECO:0007669"/>
    <property type="project" value="UniProtKB-KW"/>
</dbReference>
<keyword evidence="8" id="KW-0732">Signal</keyword>
<dbReference type="GO" id="GO:0009061">
    <property type="term" value="P:anaerobic respiration"/>
    <property type="evidence" value="ECO:0007669"/>
    <property type="project" value="TreeGrafter"/>
</dbReference>
<dbReference type="InterPro" id="IPR006137">
    <property type="entry name" value="NADH_UbQ_OxRdtase-like_20kDa"/>
</dbReference>
<evidence type="ECO:0000256" key="9">
    <source>
        <dbReference type="ARBA" id="ARBA00023002"/>
    </source>
</evidence>
<comment type="cofactor">
    <cofactor evidence="1">
        <name>[3Fe-4S] cluster</name>
        <dbReference type="ChEBI" id="CHEBI:21137"/>
    </cofactor>
</comment>
<evidence type="ECO:0000256" key="1">
    <source>
        <dbReference type="ARBA" id="ARBA00001927"/>
    </source>
</evidence>
<dbReference type="PANTHER" id="PTHR30013">
    <property type="entry name" value="NIFE / NIFESE HYDROGENASE SMALL SUBUNIT FAMILY MEMBER"/>
    <property type="match status" value="1"/>
</dbReference>
<dbReference type="GO" id="GO:0009055">
    <property type="term" value="F:electron transfer activity"/>
    <property type="evidence" value="ECO:0007669"/>
    <property type="project" value="TreeGrafter"/>
</dbReference>
<evidence type="ECO:0000256" key="8">
    <source>
        <dbReference type="ARBA" id="ARBA00022729"/>
    </source>
</evidence>
<keyword evidence="10" id="KW-0408">Iron</keyword>
<dbReference type="Pfam" id="PF01058">
    <property type="entry name" value="Oxidored_q6"/>
    <property type="match status" value="1"/>
</dbReference>
<evidence type="ECO:0000256" key="6">
    <source>
        <dbReference type="ARBA" id="ARBA00022485"/>
    </source>
</evidence>
<dbReference type="EMBL" id="NXLV01000003">
    <property type="protein sequence ID" value="RDU71442.1"/>
    <property type="molecule type" value="Genomic_DNA"/>
</dbReference>
<dbReference type="GO" id="GO:0009375">
    <property type="term" value="C:ferredoxin hydrogenase complex"/>
    <property type="evidence" value="ECO:0007669"/>
    <property type="project" value="InterPro"/>
</dbReference>
<dbReference type="GO" id="GO:0051539">
    <property type="term" value="F:4 iron, 4 sulfur cluster binding"/>
    <property type="evidence" value="ECO:0007669"/>
    <property type="project" value="UniProtKB-KW"/>
</dbReference>
<evidence type="ECO:0000256" key="4">
    <source>
        <dbReference type="ARBA" id="ARBA00006605"/>
    </source>
</evidence>
<evidence type="ECO:0000256" key="5">
    <source>
        <dbReference type="ARBA" id="ARBA00011771"/>
    </source>
</evidence>
<accession>A0A3D8J1N4</accession>
<keyword evidence="7" id="KW-0479">Metal-binding</keyword>
<evidence type="ECO:0000256" key="10">
    <source>
        <dbReference type="ARBA" id="ARBA00023004"/>
    </source>
</evidence>
<dbReference type="RefSeq" id="WP_115569154.1">
    <property type="nucleotide sequence ID" value="NZ_NXLV01000003.1"/>
</dbReference>
<gene>
    <name evidence="15" type="ORF">CQA58_02525</name>
</gene>
<dbReference type="InterPro" id="IPR037148">
    <property type="entry name" value="NiFe-Hase_small_C_sf"/>
</dbReference>
<dbReference type="PRINTS" id="PR00614">
    <property type="entry name" value="NIHGNASESMLL"/>
</dbReference>
<dbReference type="OrthoDB" id="9766729at2"/>
<proteinExistence type="inferred from homology"/>
<sequence>MQEELVEKLNKRLQNLQSCSLRVFSEQEKEWVKSAITLLGLPKEHLDTYCEILTRSNYRVIWLHMEECSGCSESILMSPDFGFERFVIDFMQIQYHDMLMANSGHQTKQTLKESIGGNPYILIVEGSVSEEGDMFLTLGAEAHSGAKECRELAEKAEFVIAVGSCSSFGGIQVAHPNPSKAKPLSEIVQKPTINIAGCPPSDTNICTTLLYLTLMGEAPELDSYSRPLWSHGKTVHDLCERKGAFGAGEFVEEFGDEGSKEGYCLYKVGCRGPYVYNNCGKVKFNSKMSWPIQAGHGCIGCSEPNFWDNMGKFEDPMGNNIPKLTPDSKYHPKLAEFEITETIQDESIFSAFCHKKKIEKALLISLWFDKPSKFIAFENDECKEVSEISFECNPRILFETLKTKTKIGGKLADNYLKAFPTKEHYIYSLDDTPRESSNLCDLFSAICSLVGENRDYKNQELPKLAEEFIHNYASKYAMKFKANAEGKYNVDFSKFINPLFSYAVGGLDIYGLCYGVIDSYAESFGDIVGGFDKIVLCGDVFADKSNGLFVKKLLQYGRGKKFYLA</sequence>
<dbReference type="GO" id="GO:0016020">
    <property type="term" value="C:membrane"/>
    <property type="evidence" value="ECO:0007669"/>
    <property type="project" value="TreeGrafter"/>
</dbReference>
<dbReference type="Gene3D" id="4.10.480.10">
    <property type="entry name" value="Cytochrome-c3 hydrogenase, C-terminal domain"/>
    <property type="match status" value="1"/>
</dbReference>
<comment type="subunit">
    <text evidence="5">Heterodimer of a large and a small subunit.</text>
</comment>
<reference evidence="15 16" key="1">
    <citation type="submission" date="2018-04" db="EMBL/GenBank/DDBJ databases">
        <title>Novel Campyloabacter and Helicobacter Species and Strains.</title>
        <authorList>
            <person name="Mannion A.J."/>
            <person name="Shen Z."/>
            <person name="Fox J.G."/>
        </authorList>
    </citation>
    <scope>NUCLEOTIDE SEQUENCE [LARGE SCALE GENOMIC DNA]</scope>
    <source>
        <strain evidence="15 16">MIT 04-9366</strain>
    </source>
</reference>
<dbReference type="InterPro" id="IPR001821">
    <property type="entry name" value="NiFe_hydrogenase_ssu"/>
</dbReference>
<evidence type="ECO:0000256" key="12">
    <source>
        <dbReference type="ARBA" id="ARBA00023291"/>
    </source>
</evidence>
<keyword evidence="6" id="KW-0004">4Fe-4S</keyword>
<keyword evidence="12" id="KW-0003">3Fe-4S</keyword>
<evidence type="ECO:0000256" key="2">
    <source>
        <dbReference type="ARBA" id="ARBA00001966"/>
    </source>
</evidence>
<evidence type="ECO:0000256" key="11">
    <source>
        <dbReference type="ARBA" id="ARBA00023014"/>
    </source>
</evidence>
<comment type="subcellular location">
    <subcellularLocation>
        <location evidence="3">Cell envelope</location>
    </subcellularLocation>
</comment>
<dbReference type="GO" id="GO:0044569">
    <property type="term" value="C:[Ni-Fe] hydrogenase complex"/>
    <property type="evidence" value="ECO:0007669"/>
    <property type="project" value="TreeGrafter"/>
</dbReference>
<comment type="cofactor">
    <cofactor evidence="2">
        <name>[4Fe-4S] cluster</name>
        <dbReference type="ChEBI" id="CHEBI:49883"/>
    </cofactor>
</comment>
<dbReference type="Gene3D" id="3.40.50.700">
    <property type="entry name" value="NADH:ubiquinone oxidoreductase-like, 20kDa subunit"/>
    <property type="match status" value="1"/>
</dbReference>
<comment type="similarity">
    <text evidence="4">Belongs to the [NiFe]/[NiFeSe] hydrogenase small subunit family.</text>
</comment>
<name>A0A3D8J1N4_9HELI</name>
<dbReference type="Pfam" id="PF14720">
    <property type="entry name" value="NiFe_hyd_SSU_C"/>
    <property type="match status" value="1"/>
</dbReference>
<evidence type="ECO:0000313" key="15">
    <source>
        <dbReference type="EMBL" id="RDU71442.1"/>
    </source>
</evidence>
<dbReference type="GO" id="GO:0046872">
    <property type="term" value="F:metal ion binding"/>
    <property type="evidence" value="ECO:0007669"/>
    <property type="project" value="UniProtKB-KW"/>
</dbReference>
<protein>
    <submittedName>
        <fullName evidence="15">Hydrogenase (NiFe) small subunit</fullName>
    </submittedName>
</protein>
<dbReference type="InterPro" id="IPR037024">
    <property type="entry name" value="NiFe_Hase_small_N_sf"/>
</dbReference>
<dbReference type="InterPro" id="IPR027394">
    <property type="entry name" value="Cytochrome-c3_hydrogenase_C"/>
</dbReference>